<evidence type="ECO:0000313" key="4">
    <source>
        <dbReference type="Proteomes" id="UP000824890"/>
    </source>
</evidence>
<evidence type="ECO:0000256" key="1">
    <source>
        <dbReference type="ARBA" id="ARBA00022729"/>
    </source>
</evidence>
<keyword evidence="1" id="KW-0732">Signal</keyword>
<proteinExistence type="predicted"/>
<reference evidence="3 4" key="1">
    <citation type="submission" date="2021-05" db="EMBL/GenBank/DDBJ databases">
        <title>Genome Assembly of Synthetic Allotetraploid Brassica napus Reveals Homoeologous Exchanges between Subgenomes.</title>
        <authorList>
            <person name="Davis J.T."/>
        </authorList>
    </citation>
    <scope>NUCLEOTIDE SEQUENCE [LARGE SCALE GENOMIC DNA]</scope>
    <source>
        <strain evidence="4">cv. Da-Ae</strain>
        <tissue evidence="3">Seedling</tissue>
    </source>
</reference>
<dbReference type="PANTHER" id="PTHR33470">
    <property type="entry name" value="OS01G0164075 PROTEIN"/>
    <property type="match status" value="1"/>
</dbReference>
<evidence type="ECO:0000256" key="2">
    <source>
        <dbReference type="SAM" id="MobiDB-lite"/>
    </source>
</evidence>
<dbReference type="EMBL" id="JAGKQM010000014">
    <property type="protein sequence ID" value="KAH0884341.1"/>
    <property type="molecule type" value="Genomic_DNA"/>
</dbReference>
<dbReference type="Proteomes" id="UP000824890">
    <property type="component" value="Unassembled WGS sequence"/>
</dbReference>
<sequence length="710" mass="79290">MLNHQVMNKKATLSAMAIKSTSFTICLLFSLATIATAYYSPSSPPVHQSPAYTHKPTLPPPVYTPPVYKPTLLPPVYTKPTLPPPVYTPPVYKPTLPPPVYKKSPTYSPPSYVPKPTYSPPTKPYVPKPTYTPPTKPYIPKPTTYTSPTKPYVPKPTYTPPTKQYVPKPTYTPPTKPYVPKPTYTPPTKPYVPKPTYTPPTKPYVPEILKVVDGIILCKKGYETYPIQGAKAKIVCSEPGSYGKKDVVIYSDPTDSKGYFHVALTDIIKNLLHCRVKLYTSPVETCKNPTNVNKGLTGVPLSMYGYRYHSDKNLKIFSVGPFYFTGPKVAESYRSVWLFAKSSYKIFEPSRMLAGNMQSFSEEGSWIKHQLRCMRRVHQGVKLMRMFRKELFLLIFLIVRIPLGARPKVKKVALSAMAIKRTSLAICFLFSLATIATAYYSPSSPPVHQSPVYTHKPTLPPPVYTPPVYKPTLPPPVYTIPTLPPPVYTPPVYKPTLPPPVYKKSPSYSPPSYVPKPTYSPPTKPYVPKTTYTPPTKPYVPKPTYTPPTKPYVPKPTYTPPTKPYVPKPTYTPPTKPYAPEVPKVVDGIILCKNGYETYPIQGANAKIVCSEPGSYGKKDVVIYSNPTDSKGYFHVALTDIIKNLLHCRVKLYASPVETCKNPTNVNKGLTGVPLSMYGYRYHSDKNLKIFSVGPFYFTGPKSAPTTPKY</sequence>
<dbReference type="PRINTS" id="PR01217">
    <property type="entry name" value="PRICHEXTENSN"/>
</dbReference>
<keyword evidence="4" id="KW-1185">Reference proteome</keyword>
<comment type="caution">
    <text evidence="3">The sequence shown here is derived from an EMBL/GenBank/DDBJ whole genome shotgun (WGS) entry which is preliminary data.</text>
</comment>
<dbReference type="Pfam" id="PF01190">
    <property type="entry name" value="Pollen_Ole_e_1"/>
    <property type="match status" value="2"/>
</dbReference>
<organism evidence="3 4">
    <name type="scientific">Brassica napus</name>
    <name type="common">Rape</name>
    <dbReference type="NCBI Taxonomy" id="3708"/>
    <lineage>
        <taxon>Eukaryota</taxon>
        <taxon>Viridiplantae</taxon>
        <taxon>Streptophyta</taxon>
        <taxon>Embryophyta</taxon>
        <taxon>Tracheophyta</taxon>
        <taxon>Spermatophyta</taxon>
        <taxon>Magnoliopsida</taxon>
        <taxon>eudicotyledons</taxon>
        <taxon>Gunneridae</taxon>
        <taxon>Pentapetalae</taxon>
        <taxon>rosids</taxon>
        <taxon>malvids</taxon>
        <taxon>Brassicales</taxon>
        <taxon>Brassicaceae</taxon>
        <taxon>Brassiceae</taxon>
        <taxon>Brassica</taxon>
    </lineage>
</organism>
<feature type="region of interest" description="Disordered" evidence="2">
    <location>
        <begin position="150"/>
        <end position="172"/>
    </location>
</feature>
<accession>A0ABQ7ZVP6</accession>
<dbReference type="PANTHER" id="PTHR33470:SF50">
    <property type="entry name" value="PROLINE-RICH PROTEIN 1-RELATED"/>
    <property type="match status" value="1"/>
</dbReference>
<name>A0ABQ7ZVP6_BRANA</name>
<protein>
    <submittedName>
        <fullName evidence="3">Uncharacterized protein</fullName>
    </submittedName>
</protein>
<feature type="compositionally biased region" description="Low complexity" evidence="2">
    <location>
        <begin position="160"/>
        <end position="169"/>
    </location>
</feature>
<gene>
    <name evidence="3" type="ORF">HID58_060437</name>
</gene>
<evidence type="ECO:0000313" key="3">
    <source>
        <dbReference type="EMBL" id="KAH0884341.1"/>
    </source>
</evidence>